<name>A0ABW4BLL6_9LACO</name>
<keyword evidence="5" id="KW-1185">Reference proteome</keyword>
<evidence type="ECO:0000313" key="4">
    <source>
        <dbReference type="EMBL" id="MFD1410736.1"/>
    </source>
</evidence>
<protein>
    <submittedName>
        <fullName evidence="4">GNAT family N-acetyltransferase</fullName>
        <ecNumber evidence="4">2.3.-.-</ecNumber>
    </submittedName>
</protein>
<dbReference type="EC" id="2.3.-.-" evidence="4"/>
<dbReference type="InterPro" id="IPR016181">
    <property type="entry name" value="Acyl_CoA_acyltransferase"/>
</dbReference>
<feature type="domain" description="N-acetyltransferase" evidence="3">
    <location>
        <begin position="2"/>
        <end position="156"/>
    </location>
</feature>
<evidence type="ECO:0000256" key="2">
    <source>
        <dbReference type="ARBA" id="ARBA00023315"/>
    </source>
</evidence>
<evidence type="ECO:0000313" key="5">
    <source>
        <dbReference type="Proteomes" id="UP001597191"/>
    </source>
</evidence>
<reference evidence="5" key="1">
    <citation type="journal article" date="2019" name="Int. J. Syst. Evol. Microbiol.">
        <title>The Global Catalogue of Microorganisms (GCM) 10K type strain sequencing project: providing services to taxonomists for standard genome sequencing and annotation.</title>
        <authorList>
            <consortium name="The Broad Institute Genomics Platform"/>
            <consortium name="The Broad Institute Genome Sequencing Center for Infectious Disease"/>
            <person name="Wu L."/>
            <person name="Ma J."/>
        </authorList>
    </citation>
    <scope>NUCLEOTIDE SEQUENCE [LARGE SCALE GENOMIC DNA]</scope>
    <source>
        <strain evidence="5">CCM 8937</strain>
    </source>
</reference>
<dbReference type="RefSeq" id="WP_125650338.1">
    <property type="nucleotide sequence ID" value="NZ_JBHTOH010000024.1"/>
</dbReference>
<dbReference type="PANTHER" id="PTHR43072:SF23">
    <property type="entry name" value="UPF0039 PROTEIN C11D3.02C"/>
    <property type="match status" value="1"/>
</dbReference>
<proteinExistence type="predicted"/>
<organism evidence="4 5">
    <name type="scientific">Lapidilactobacillus gannanensis</name>
    <dbReference type="NCBI Taxonomy" id="2486002"/>
    <lineage>
        <taxon>Bacteria</taxon>
        <taxon>Bacillati</taxon>
        <taxon>Bacillota</taxon>
        <taxon>Bacilli</taxon>
        <taxon>Lactobacillales</taxon>
        <taxon>Lactobacillaceae</taxon>
        <taxon>Lapidilactobacillus</taxon>
    </lineage>
</organism>
<gene>
    <name evidence="4" type="ORF">ACFQ4R_03795</name>
</gene>
<dbReference type="Pfam" id="PF13302">
    <property type="entry name" value="Acetyltransf_3"/>
    <property type="match status" value="1"/>
</dbReference>
<dbReference type="PROSITE" id="PS51186">
    <property type="entry name" value="GNAT"/>
    <property type="match status" value="1"/>
</dbReference>
<evidence type="ECO:0000259" key="3">
    <source>
        <dbReference type="PROSITE" id="PS51186"/>
    </source>
</evidence>
<dbReference type="Gene3D" id="3.40.630.30">
    <property type="match status" value="1"/>
</dbReference>
<dbReference type="SUPFAM" id="SSF55729">
    <property type="entry name" value="Acyl-CoA N-acyltransferases (Nat)"/>
    <property type="match status" value="1"/>
</dbReference>
<keyword evidence="1 4" id="KW-0808">Transferase</keyword>
<sequence>MTKFTLAQQKDLPKIVEIYNQAIPGRLATADLEPVSVAAKQAWFEAYTPNQRPLWLIQDELAQTIGWVGLENFYGRPAYQHTAEISIYLATTAAHHGYGSQALDFVESQLNRLQLDTLVAFIFHHNIPSQKLFLHHGFQQWGHLPEVALLDDQLRDLDILGKQYPKITA</sequence>
<evidence type="ECO:0000256" key="1">
    <source>
        <dbReference type="ARBA" id="ARBA00022679"/>
    </source>
</evidence>
<dbReference type="PANTHER" id="PTHR43072">
    <property type="entry name" value="N-ACETYLTRANSFERASE"/>
    <property type="match status" value="1"/>
</dbReference>
<dbReference type="InterPro" id="IPR000182">
    <property type="entry name" value="GNAT_dom"/>
</dbReference>
<keyword evidence="2 4" id="KW-0012">Acyltransferase</keyword>
<dbReference type="GO" id="GO:0016746">
    <property type="term" value="F:acyltransferase activity"/>
    <property type="evidence" value="ECO:0007669"/>
    <property type="project" value="UniProtKB-KW"/>
</dbReference>
<comment type="caution">
    <text evidence="4">The sequence shown here is derived from an EMBL/GenBank/DDBJ whole genome shotgun (WGS) entry which is preliminary data.</text>
</comment>
<dbReference type="Proteomes" id="UP001597191">
    <property type="component" value="Unassembled WGS sequence"/>
</dbReference>
<accession>A0ABW4BLL6</accession>
<dbReference type="EMBL" id="JBHTOH010000024">
    <property type="protein sequence ID" value="MFD1410736.1"/>
    <property type="molecule type" value="Genomic_DNA"/>
</dbReference>